<dbReference type="InterPro" id="IPR036439">
    <property type="entry name" value="Dockerin_dom_sf"/>
</dbReference>
<dbReference type="PROSITE" id="PS00018">
    <property type="entry name" value="EF_HAND_1"/>
    <property type="match status" value="2"/>
</dbReference>
<dbReference type="SUPFAM" id="SSF48230">
    <property type="entry name" value="Chondroitin AC/alginate lyase"/>
    <property type="match status" value="1"/>
</dbReference>
<dbReference type="SUPFAM" id="SSF49863">
    <property type="entry name" value="Hyaluronate lyase-like, C-terminal domain"/>
    <property type="match status" value="1"/>
</dbReference>
<dbReference type="InterPro" id="IPR008929">
    <property type="entry name" value="Chondroitin_lyas"/>
</dbReference>
<dbReference type="PANTHER" id="PTHR38481">
    <property type="entry name" value="HYALURONATE LYASE"/>
    <property type="match status" value="1"/>
</dbReference>
<dbReference type="Gene3D" id="1.50.10.100">
    <property type="entry name" value="Chondroitin AC/alginate lyase"/>
    <property type="match status" value="1"/>
</dbReference>
<dbReference type="OrthoDB" id="6636047at2"/>
<dbReference type="InterPro" id="IPR004103">
    <property type="entry name" value="Lyase_8_C"/>
</dbReference>
<proteinExistence type="inferred from homology"/>
<evidence type="ECO:0000313" key="8">
    <source>
        <dbReference type="EMBL" id="RUT43733.1"/>
    </source>
</evidence>
<dbReference type="InterPro" id="IPR054563">
    <property type="entry name" value="HylB-like_N"/>
</dbReference>
<dbReference type="InterPro" id="IPR012970">
    <property type="entry name" value="Lyase_8_alpha_N"/>
</dbReference>
<evidence type="ECO:0000313" key="9">
    <source>
        <dbReference type="Proteomes" id="UP000279446"/>
    </source>
</evidence>
<dbReference type="Pfam" id="PF02884">
    <property type="entry name" value="Lyase_8_C"/>
    <property type="match status" value="1"/>
</dbReference>
<dbReference type="Pfam" id="PF24517">
    <property type="entry name" value="CBM96"/>
    <property type="match status" value="1"/>
</dbReference>
<comment type="subcellular location">
    <subcellularLocation>
        <location evidence="1">Secreted</location>
    </subcellularLocation>
</comment>
<dbReference type="InterPro" id="IPR011013">
    <property type="entry name" value="Gal_mutarotase_sf_dom"/>
</dbReference>
<organism evidence="8 9">
    <name type="scientific">Paenibacillus anaericanus</name>
    <dbReference type="NCBI Taxonomy" id="170367"/>
    <lineage>
        <taxon>Bacteria</taxon>
        <taxon>Bacillati</taxon>
        <taxon>Bacillota</taxon>
        <taxon>Bacilli</taxon>
        <taxon>Bacillales</taxon>
        <taxon>Paenibacillaceae</taxon>
        <taxon>Paenibacillus</taxon>
    </lineage>
</organism>
<sequence>MKALYKRMSVVLLVCMMLQLLVPFQSLLGNVSADNTMEENMVLDGGFEKVVSEMEENMVPNGGFEKVVSAKEPEWSGLQPEGWGAWLASKNGKVSVTSDVYHSGAYSVQIEHLGSDRTGLSINVPVLTGGDYKLGAWIKTSDVVSNGGVFVRTQFYKRIKGLDGSDRDEKLADGPATNKMSGTNDWTLQEVVLSVPADAKYVRLEPFFETGQGTVWFDDLTLQSREGVTGLALEPKLVSLEKGGSTVLTPIFTPQDVVDRSVIWTSSDPKVASVYEGTVTAEDYGTATITVSTPDGLITAKSFVTVESGGMLDGYNALRQKWYDKLVGGAWMDMNDSDVSAYIEKLSIRISNPEGTGTWDRMNKTPDAQYLWQDVIDKGNTDSAAISTAYSMIKDMAIAYSTEGTAQFRDSKLKDDIVGALDWMYAYQYNENKKIVGNWWDWEIGTPQALMDILVLLYDDLTKEKLEKFLNVIDKFVPDPTKRVQNASVTETGANLLDKALVVVLRGVVGKQSFKIEQGQNSIFREFQYAKSGDGIYEDGSLIQHSNIAYTGSYGGVLVGRMADLLYLFNTSPWEIQDPSVENVYDWIEDSFEALIYKGAMMDMVKGRSISREKDSDHLTGRAIIRTMARLAEGAPTEQSIKIKSMIKEWVQSDITFSNYYENMPVYEMNLIKAIMKDFTIMSRGELVKHQNFAAMDRVVHLRPGYGFALSMFSDRISAFEFGNGENKKGWYTGIGMTSLYNNDLSQYSNQYWPTVDMYRLAGTTTDGYAQGPKDWASYYNPKAWVGGSSMEDQFGAVGMNFSLKGSTGSELQGKKSWFMFDDEIVALGSDIASSANRKVETIVENRQLNANGTNKLTVDGKAKSDVLGWEESLKGMSWAHLEGNTAGSDIGYYFPERADIAGKREARTGSWKDINNGGSSEQMTRNYLSLAFDHGNAPQNSSYAYVLLPNKDATGTEQYSLNPDIEILSKSNKVHAVRENKLGMTAFNFWEASQAEFVRAFNPASVMVKEDGDKLTVSVSDPTQKQDKIVVDLGKVVLKEMKKDASINVLQTSPYLKLEIDTKGSIGKSHVIQFQYDPTQTPGLDGDPVDQGEKVIVYVAEDAYVNAGSKANQNFGSVGYLNIKNGANDYLRKTFLKYDLSGISGVGEIESVKLNVYARINDSRGKTAKVGAYEVGSNAWSEGALTWNNMPAIGAAIETITLDSENQWRQYDVTSFAKSRIELDKQLSVALQGETDLTADVRSKENEGGIYKSYLEITLKPVIPVTGIQLNSEQAVLVVGENVDLAATIMPYNATNMQLKWKVDYSDVLKLESDGLKATVTALKPGRAKVTVTTEDDKFSATCEIRVVLTSTIGDLNGDGKVTVGDLGIASAHFGKISASSDWGAIEAADINGDGIIDAIDLKWFAEKILTEQQ</sequence>
<evidence type="ECO:0000256" key="6">
    <source>
        <dbReference type="PIRSR" id="PIRSR638970-1"/>
    </source>
</evidence>
<feature type="active site" evidence="6">
    <location>
        <position position="545"/>
    </location>
</feature>
<dbReference type="Pfam" id="PF00404">
    <property type="entry name" value="Dockerin_1"/>
    <property type="match status" value="1"/>
</dbReference>
<dbReference type="Proteomes" id="UP000279446">
    <property type="component" value="Unassembled WGS sequence"/>
</dbReference>
<dbReference type="GO" id="GO:0016837">
    <property type="term" value="F:carbon-oxygen lyase activity, acting on polysaccharides"/>
    <property type="evidence" value="ECO:0007669"/>
    <property type="project" value="UniProtKB-ARBA"/>
</dbReference>
<reference evidence="8 9" key="1">
    <citation type="submission" date="2018-12" db="EMBL/GenBank/DDBJ databases">
        <authorList>
            <person name="Sun L."/>
            <person name="Chen Z."/>
        </authorList>
    </citation>
    <scope>NUCLEOTIDE SEQUENCE [LARGE SCALE GENOMIC DNA]</scope>
    <source>
        <strain evidence="8 9">DSM 15890</strain>
    </source>
</reference>
<dbReference type="GO" id="GO:0004553">
    <property type="term" value="F:hydrolase activity, hydrolyzing O-glycosyl compounds"/>
    <property type="evidence" value="ECO:0007669"/>
    <property type="project" value="InterPro"/>
</dbReference>
<name>A0A433Y5B9_9BACL</name>
<dbReference type="Pfam" id="PF02278">
    <property type="entry name" value="Lyase_8"/>
    <property type="match status" value="1"/>
</dbReference>
<dbReference type="Gene3D" id="2.70.98.10">
    <property type="match status" value="1"/>
</dbReference>
<feature type="active site" evidence="6">
    <location>
        <position position="554"/>
    </location>
</feature>
<dbReference type="GO" id="GO:0030246">
    <property type="term" value="F:carbohydrate binding"/>
    <property type="evidence" value="ECO:0007669"/>
    <property type="project" value="InterPro"/>
</dbReference>
<comment type="caution">
    <text evidence="8">The sequence shown here is derived from an EMBL/GenBank/DDBJ whole genome shotgun (WGS) entry which is preliminary data.</text>
</comment>
<dbReference type="RefSeq" id="WP_127193747.1">
    <property type="nucleotide sequence ID" value="NZ_RZNY01000018.1"/>
</dbReference>
<evidence type="ECO:0000256" key="4">
    <source>
        <dbReference type="ARBA" id="ARBA00022729"/>
    </source>
</evidence>
<dbReference type="SMART" id="SM00635">
    <property type="entry name" value="BID_2"/>
    <property type="match status" value="2"/>
</dbReference>
<keyword evidence="4" id="KW-0732">Signal</keyword>
<comment type="similarity">
    <text evidence="2">Belongs to the polysaccharide lyase 8 family.</text>
</comment>
<gene>
    <name evidence="8" type="ORF">EJP82_19535</name>
</gene>
<dbReference type="InterPro" id="IPR014718">
    <property type="entry name" value="GH-type_carb-bd"/>
</dbReference>
<dbReference type="Gene3D" id="2.60.40.1080">
    <property type="match status" value="2"/>
</dbReference>
<dbReference type="InterPro" id="IPR055372">
    <property type="entry name" value="CBM96"/>
</dbReference>
<dbReference type="SUPFAM" id="SSF49373">
    <property type="entry name" value="Invasin/intimin cell-adhesion fragments"/>
    <property type="match status" value="2"/>
</dbReference>
<evidence type="ECO:0000256" key="2">
    <source>
        <dbReference type="ARBA" id="ARBA00006699"/>
    </source>
</evidence>
<dbReference type="Pfam" id="PF02368">
    <property type="entry name" value="Big_2"/>
    <property type="match status" value="2"/>
</dbReference>
<dbReference type="InterPro" id="IPR016134">
    <property type="entry name" value="Dockerin_dom"/>
</dbReference>
<keyword evidence="9" id="KW-1185">Reference proteome</keyword>
<accession>A0A433Y5B9</accession>
<dbReference type="InterPro" id="IPR038970">
    <property type="entry name" value="Lyase_8"/>
</dbReference>
<evidence type="ECO:0000259" key="7">
    <source>
        <dbReference type="PROSITE" id="PS51766"/>
    </source>
</evidence>
<dbReference type="GO" id="GO:0000272">
    <property type="term" value="P:polysaccharide catabolic process"/>
    <property type="evidence" value="ECO:0007669"/>
    <property type="project" value="InterPro"/>
</dbReference>
<dbReference type="GO" id="GO:0005576">
    <property type="term" value="C:extracellular region"/>
    <property type="evidence" value="ECO:0007669"/>
    <property type="project" value="UniProtKB-SubCell"/>
</dbReference>
<evidence type="ECO:0000256" key="5">
    <source>
        <dbReference type="ARBA" id="ARBA00023239"/>
    </source>
</evidence>
<dbReference type="InterPro" id="IPR011071">
    <property type="entry name" value="Lyase_8-like_C"/>
</dbReference>
<keyword evidence="5" id="KW-0456">Lyase</keyword>
<keyword evidence="3" id="KW-0964">Secreted</keyword>
<feature type="domain" description="Dockerin" evidence="7">
    <location>
        <begin position="1350"/>
        <end position="1415"/>
    </location>
</feature>
<dbReference type="Pfam" id="PF22637">
    <property type="entry name" value="CBM_4_9_1"/>
    <property type="match status" value="1"/>
</dbReference>
<dbReference type="InterPro" id="IPR002105">
    <property type="entry name" value="Dockerin_1_rpt"/>
</dbReference>
<dbReference type="NCBIfam" id="NF033679">
    <property type="entry name" value="DNRLRE_dom"/>
    <property type="match status" value="1"/>
</dbReference>
<dbReference type="CDD" id="cd14254">
    <property type="entry name" value="Dockerin_II"/>
    <property type="match status" value="1"/>
</dbReference>
<protein>
    <submittedName>
        <fullName evidence="8">DNRLRE domain-containing protein</fullName>
    </submittedName>
</protein>
<dbReference type="EMBL" id="RZNY01000018">
    <property type="protein sequence ID" value="RUT43733.1"/>
    <property type="molecule type" value="Genomic_DNA"/>
</dbReference>
<dbReference type="InterPro" id="IPR018247">
    <property type="entry name" value="EF_Hand_1_Ca_BS"/>
</dbReference>
<dbReference type="Pfam" id="PF08124">
    <property type="entry name" value="Lyase_8_N"/>
    <property type="match status" value="1"/>
</dbReference>
<dbReference type="InterPro" id="IPR008964">
    <property type="entry name" value="Invasin/intimin_cell_adhesion"/>
</dbReference>
<dbReference type="PANTHER" id="PTHR38481:SF1">
    <property type="entry name" value="HYALURONATE LYASE"/>
    <property type="match status" value="1"/>
</dbReference>
<evidence type="ECO:0000256" key="3">
    <source>
        <dbReference type="ARBA" id="ARBA00022525"/>
    </source>
</evidence>
<dbReference type="InterPro" id="IPR003159">
    <property type="entry name" value="Lyase_8_central_dom"/>
</dbReference>
<evidence type="ECO:0000256" key="1">
    <source>
        <dbReference type="ARBA" id="ARBA00004613"/>
    </source>
</evidence>
<dbReference type="InterPro" id="IPR003343">
    <property type="entry name" value="Big_2"/>
</dbReference>
<dbReference type="Gene3D" id="2.60.120.260">
    <property type="entry name" value="Galactose-binding domain-like"/>
    <property type="match status" value="1"/>
</dbReference>
<dbReference type="Gene3D" id="2.60.220.10">
    <property type="entry name" value="Polysaccharide lyase family 8-like, C-terminal"/>
    <property type="match status" value="1"/>
</dbReference>
<dbReference type="SUPFAM" id="SSF74650">
    <property type="entry name" value="Galactose mutarotase-like"/>
    <property type="match status" value="1"/>
</dbReference>
<feature type="active site" evidence="6">
    <location>
        <position position="608"/>
    </location>
</feature>
<dbReference type="CDD" id="cd01083">
    <property type="entry name" value="GAG_Lyase"/>
    <property type="match status" value="1"/>
</dbReference>
<dbReference type="SUPFAM" id="SSF63446">
    <property type="entry name" value="Type I dockerin domain"/>
    <property type="match status" value="1"/>
</dbReference>
<dbReference type="Gene3D" id="1.10.1330.10">
    <property type="entry name" value="Dockerin domain"/>
    <property type="match status" value="1"/>
</dbReference>
<dbReference type="PROSITE" id="PS51766">
    <property type="entry name" value="DOCKERIN"/>
    <property type="match status" value="1"/>
</dbReference>